<comment type="caution">
    <text evidence="1">The sequence shown here is derived from an EMBL/GenBank/DDBJ whole genome shotgun (WGS) entry which is preliminary data.</text>
</comment>
<dbReference type="AlphaFoldDB" id="A0A821TCB5"/>
<evidence type="ECO:0000313" key="2">
    <source>
        <dbReference type="Proteomes" id="UP000663873"/>
    </source>
</evidence>
<dbReference type="EMBL" id="CAJOBP010066473">
    <property type="protein sequence ID" value="CAF4868052.1"/>
    <property type="molecule type" value="Genomic_DNA"/>
</dbReference>
<sequence>MLEYEEMPYSNKITSSPEVNFRKEAKQKKCGHKCNLWATKNCCHCS</sequence>
<name>A0A821TCB5_9BILA</name>
<dbReference type="Proteomes" id="UP000663873">
    <property type="component" value="Unassembled WGS sequence"/>
</dbReference>
<reference evidence="1" key="1">
    <citation type="submission" date="2021-02" db="EMBL/GenBank/DDBJ databases">
        <authorList>
            <person name="Nowell W R."/>
        </authorList>
    </citation>
    <scope>NUCLEOTIDE SEQUENCE</scope>
</reference>
<protein>
    <submittedName>
        <fullName evidence="1">Uncharacterized protein</fullName>
    </submittedName>
</protein>
<proteinExistence type="predicted"/>
<evidence type="ECO:0000313" key="1">
    <source>
        <dbReference type="EMBL" id="CAF4868052.1"/>
    </source>
</evidence>
<gene>
    <name evidence="1" type="ORF">UJA718_LOCUS44155</name>
</gene>
<keyword evidence="2" id="KW-1185">Reference proteome</keyword>
<accession>A0A821TCB5</accession>
<organism evidence="1 2">
    <name type="scientific">Rotaria socialis</name>
    <dbReference type="NCBI Taxonomy" id="392032"/>
    <lineage>
        <taxon>Eukaryota</taxon>
        <taxon>Metazoa</taxon>
        <taxon>Spiralia</taxon>
        <taxon>Gnathifera</taxon>
        <taxon>Rotifera</taxon>
        <taxon>Eurotatoria</taxon>
        <taxon>Bdelloidea</taxon>
        <taxon>Philodinida</taxon>
        <taxon>Philodinidae</taxon>
        <taxon>Rotaria</taxon>
    </lineage>
</organism>
<feature type="non-terminal residue" evidence="1">
    <location>
        <position position="46"/>
    </location>
</feature>